<dbReference type="AlphaFoldDB" id="A0A5P8W1R6"/>
<gene>
    <name evidence="1" type="ORF">GXM_04149</name>
</gene>
<accession>A0A5P8W1R6</accession>
<reference evidence="1 2" key="1">
    <citation type="submission" date="2019-10" db="EMBL/GenBank/DDBJ databases">
        <title>Genomic and transcriptomic insights into the perfect genentic adaptation of a filamentous nitrogen-fixing cyanobacterium to rice fields.</title>
        <authorList>
            <person name="Chen Z."/>
        </authorList>
    </citation>
    <scope>NUCLEOTIDE SEQUENCE [LARGE SCALE GENOMIC DNA]</scope>
    <source>
        <strain evidence="1">CCNUC1</strain>
    </source>
</reference>
<sequence>MVYALSLLGGINIKSLAVQHPFNQEQSKIANLKSKID</sequence>
<name>A0A5P8W1R6_9NOSO</name>
<keyword evidence="2" id="KW-1185">Reference proteome</keyword>
<proteinExistence type="predicted"/>
<organism evidence="1 2">
    <name type="scientific">Nostoc sphaeroides CCNUC1</name>
    <dbReference type="NCBI Taxonomy" id="2653204"/>
    <lineage>
        <taxon>Bacteria</taxon>
        <taxon>Bacillati</taxon>
        <taxon>Cyanobacteriota</taxon>
        <taxon>Cyanophyceae</taxon>
        <taxon>Nostocales</taxon>
        <taxon>Nostocaceae</taxon>
        <taxon>Nostoc</taxon>
    </lineage>
</organism>
<evidence type="ECO:0000313" key="2">
    <source>
        <dbReference type="Proteomes" id="UP000326678"/>
    </source>
</evidence>
<evidence type="ECO:0000313" key="1">
    <source>
        <dbReference type="EMBL" id="QFS46668.1"/>
    </source>
</evidence>
<dbReference type="KEGG" id="nsh:GXM_04149"/>
<dbReference type="EMBL" id="CP045226">
    <property type="protein sequence ID" value="QFS46668.1"/>
    <property type="molecule type" value="Genomic_DNA"/>
</dbReference>
<protein>
    <submittedName>
        <fullName evidence="1">Uncharacterized protein</fullName>
    </submittedName>
</protein>
<dbReference type="Proteomes" id="UP000326678">
    <property type="component" value="Chromosome Gxm1"/>
</dbReference>